<keyword evidence="3" id="KW-1185">Reference proteome</keyword>
<proteinExistence type="inferred from homology"/>
<dbReference type="GO" id="GO:0032040">
    <property type="term" value="C:small-subunit processome"/>
    <property type="evidence" value="ECO:0007669"/>
    <property type="project" value="TreeGrafter"/>
</dbReference>
<dbReference type="AlphaFoldDB" id="A0AAF3J5V3"/>
<name>A0AAF3J5V3_9BILA</name>
<evidence type="ECO:0000313" key="3">
    <source>
        <dbReference type="Proteomes" id="UP000887575"/>
    </source>
</evidence>
<dbReference type="WBParaSite" id="MBELARI_LOCUS18121">
    <property type="protein sequence ID" value="MBELARI_LOCUS18121"/>
    <property type="gene ID" value="MBELARI_LOCUS18121"/>
</dbReference>
<organism evidence="3 4">
    <name type="scientific">Mesorhabditis belari</name>
    <dbReference type="NCBI Taxonomy" id="2138241"/>
    <lineage>
        <taxon>Eukaryota</taxon>
        <taxon>Metazoa</taxon>
        <taxon>Ecdysozoa</taxon>
        <taxon>Nematoda</taxon>
        <taxon>Chromadorea</taxon>
        <taxon>Rhabditida</taxon>
        <taxon>Rhabditina</taxon>
        <taxon>Rhabditomorpha</taxon>
        <taxon>Rhabditoidea</taxon>
        <taxon>Rhabditidae</taxon>
        <taxon>Mesorhabditinae</taxon>
        <taxon>Mesorhabditis</taxon>
    </lineage>
</organism>
<feature type="region of interest" description="Disordered" evidence="2">
    <location>
        <begin position="106"/>
        <end position="181"/>
    </location>
</feature>
<feature type="compositionally biased region" description="Low complexity" evidence="2">
    <location>
        <begin position="110"/>
        <end position="120"/>
    </location>
</feature>
<protein>
    <recommendedName>
        <fullName evidence="5">Neuroguidin</fullName>
    </recommendedName>
</protein>
<reference evidence="4" key="1">
    <citation type="submission" date="2024-02" db="UniProtKB">
        <authorList>
            <consortium name="WormBaseParasite"/>
        </authorList>
    </citation>
    <scope>IDENTIFICATION</scope>
</reference>
<accession>A0AAF3J5V3</accession>
<dbReference type="Proteomes" id="UP000887575">
    <property type="component" value="Unassembled WGS sequence"/>
</dbReference>
<feature type="compositionally biased region" description="Basic and acidic residues" evidence="2">
    <location>
        <begin position="160"/>
        <end position="171"/>
    </location>
</feature>
<dbReference type="InterPro" id="IPR007146">
    <property type="entry name" value="Sas10/Utp3/C1D"/>
</dbReference>
<evidence type="ECO:0000256" key="1">
    <source>
        <dbReference type="ARBA" id="ARBA00010979"/>
    </source>
</evidence>
<dbReference type="PANTHER" id="PTHR13237">
    <property type="entry name" value="SOMETHING ABOUT SILENCING PROTEIN 10-RELATED"/>
    <property type="match status" value="1"/>
</dbReference>
<evidence type="ECO:0000313" key="4">
    <source>
        <dbReference type="WBParaSite" id="MBELARI_LOCUS18121"/>
    </source>
</evidence>
<evidence type="ECO:0000256" key="2">
    <source>
        <dbReference type="SAM" id="MobiDB-lite"/>
    </source>
</evidence>
<comment type="similarity">
    <text evidence="1">Belongs to the SAS10 family.</text>
</comment>
<dbReference type="PANTHER" id="PTHR13237:SF9">
    <property type="entry name" value="NEUROGUIDIN"/>
    <property type="match status" value="1"/>
</dbReference>
<dbReference type="Pfam" id="PF04000">
    <property type="entry name" value="Sas10_Utp3"/>
    <property type="match status" value="1"/>
</dbReference>
<sequence>MASDASRFARAAIDCEKTSTEAIDCVEKLLAGLKQDSDRDGISLLEVKNHDLLAYLTDMAFLMERMSSGGSIQVGGSVERTTKYRTVLERIKPIEKKMEAQITKLVQETSSKQKPSVSVVSEKEGAKEGATSESEVEDESEANEARKRVPTKILAVQNTAERDAERKEKRVEKNKKRALRSTLVQELRQQYSEAPVEEYNDVIGSDRVRQLDRDRLE</sequence>
<dbReference type="GO" id="GO:0000462">
    <property type="term" value="P:maturation of SSU-rRNA from tricistronic rRNA transcript (SSU-rRNA, 5.8S rRNA, LSU-rRNA)"/>
    <property type="evidence" value="ECO:0007669"/>
    <property type="project" value="TreeGrafter"/>
</dbReference>
<evidence type="ECO:0008006" key="5">
    <source>
        <dbReference type="Google" id="ProtNLM"/>
    </source>
</evidence>